<protein>
    <recommendedName>
        <fullName evidence="3">Rha family transcriptional regulator</fullName>
    </recommendedName>
</protein>
<dbReference type="Pfam" id="PF09669">
    <property type="entry name" value="Phage_pRha"/>
    <property type="match status" value="1"/>
</dbReference>
<sequence>MQTIPNQVTVVTNSAPMMSSREIAKLTGKRHDNVCRDIRAILAALLDG</sequence>
<name>A0AAV5N032_9GAMM</name>
<evidence type="ECO:0008006" key="3">
    <source>
        <dbReference type="Google" id="ProtNLM"/>
    </source>
</evidence>
<proteinExistence type="predicted"/>
<dbReference type="InterPro" id="IPR014054">
    <property type="entry name" value="Phage_regulatory_Rha"/>
</dbReference>
<evidence type="ECO:0000313" key="2">
    <source>
        <dbReference type="Proteomes" id="UP001058124"/>
    </source>
</evidence>
<keyword evidence="2" id="KW-1185">Reference proteome</keyword>
<gene>
    <name evidence="1" type="ORF">SOASR030_02330</name>
</gene>
<organism evidence="1 2">
    <name type="scientific">Leminorella grimontii</name>
    <dbReference type="NCBI Taxonomy" id="82981"/>
    <lineage>
        <taxon>Bacteria</taxon>
        <taxon>Pseudomonadati</taxon>
        <taxon>Pseudomonadota</taxon>
        <taxon>Gammaproteobacteria</taxon>
        <taxon>Enterobacterales</taxon>
        <taxon>Budviciaceae</taxon>
        <taxon>Leminorella</taxon>
    </lineage>
</organism>
<dbReference type="AlphaFoldDB" id="A0AAV5N032"/>
<reference evidence="1" key="1">
    <citation type="submission" date="2022-06" db="EMBL/GenBank/DDBJ databases">
        <title>Draft genome sequences of Leminorella grimontii str. JCM5902.</title>
        <authorList>
            <person name="Wakabayashi Y."/>
            <person name="Kojima K."/>
        </authorList>
    </citation>
    <scope>NUCLEOTIDE SEQUENCE</scope>
    <source>
        <strain evidence="1">JCM 5902</strain>
    </source>
</reference>
<dbReference type="Proteomes" id="UP001058124">
    <property type="component" value="Unassembled WGS sequence"/>
</dbReference>
<dbReference type="EMBL" id="BRLH01000001">
    <property type="protein sequence ID" value="GKX54121.1"/>
    <property type="molecule type" value="Genomic_DNA"/>
</dbReference>
<comment type="caution">
    <text evidence="1">The sequence shown here is derived from an EMBL/GenBank/DDBJ whole genome shotgun (WGS) entry which is preliminary data.</text>
</comment>
<evidence type="ECO:0000313" key="1">
    <source>
        <dbReference type="EMBL" id="GKX54121.1"/>
    </source>
</evidence>
<accession>A0AAV5N032</accession>